<dbReference type="GeneID" id="27347408"/>
<name>A0A0D2CEA4_9EURO</name>
<evidence type="ECO:0000313" key="3">
    <source>
        <dbReference type="Proteomes" id="UP000054466"/>
    </source>
</evidence>
<proteinExistence type="predicted"/>
<protein>
    <submittedName>
        <fullName evidence="2">Uncharacterized protein</fullName>
    </submittedName>
</protein>
<accession>A0A0D2CEA4</accession>
<dbReference type="HOGENOM" id="CLU_2305789_0_0_1"/>
<organism evidence="2 3">
    <name type="scientific">Cladophialophora immunda</name>
    <dbReference type="NCBI Taxonomy" id="569365"/>
    <lineage>
        <taxon>Eukaryota</taxon>
        <taxon>Fungi</taxon>
        <taxon>Dikarya</taxon>
        <taxon>Ascomycota</taxon>
        <taxon>Pezizomycotina</taxon>
        <taxon>Eurotiomycetes</taxon>
        <taxon>Chaetothyriomycetidae</taxon>
        <taxon>Chaetothyriales</taxon>
        <taxon>Herpotrichiellaceae</taxon>
        <taxon>Cladophialophora</taxon>
    </lineage>
</organism>
<feature type="region of interest" description="Disordered" evidence="1">
    <location>
        <begin position="33"/>
        <end position="55"/>
    </location>
</feature>
<dbReference type="Proteomes" id="UP000054466">
    <property type="component" value="Unassembled WGS sequence"/>
</dbReference>
<dbReference type="RefSeq" id="XP_016248776.1">
    <property type="nucleotide sequence ID" value="XM_016395357.1"/>
</dbReference>
<reference evidence="2 3" key="1">
    <citation type="submission" date="2015-01" db="EMBL/GenBank/DDBJ databases">
        <title>The Genome Sequence of Cladophialophora immunda CBS83496.</title>
        <authorList>
            <consortium name="The Broad Institute Genomics Platform"/>
            <person name="Cuomo C."/>
            <person name="de Hoog S."/>
            <person name="Gorbushina A."/>
            <person name="Stielow B."/>
            <person name="Teixiera M."/>
            <person name="Abouelleil A."/>
            <person name="Chapman S.B."/>
            <person name="Priest M."/>
            <person name="Young S.K."/>
            <person name="Wortman J."/>
            <person name="Nusbaum C."/>
            <person name="Birren B."/>
        </authorList>
    </citation>
    <scope>NUCLEOTIDE SEQUENCE [LARGE SCALE GENOMIC DNA]</scope>
    <source>
        <strain evidence="2 3">CBS 83496</strain>
    </source>
</reference>
<keyword evidence="3" id="KW-1185">Reference proteome</keyword>
<evidence type="ECO:0000313" key="2">
    <source>
        <dbReference type="EMBL" id="KIW28560.1"/>
    </source>
</evidence>
<sequence>MNTWESGVAVARREQLTLEKGHYDKLAANLSRSVQEQGTQRQVPRVQGSVSSPPSPFFRPLCSGCRPNVLYQMTLFPCSPDILESYPVHFLIANLHRQPG</sequence>
<dbReference type="EMBL" id="KN847043">
    <property type="protein sequence ID" value="KIW28560.1"/>
    <property type="molecule type" value="Genomic_DNA"/>
</dbReference>
<dbReference type="VEuPathDB" id="FungiDB:PV07_08214"/>
<feature type="compositionally biased region" description="Low complexity" evidence="1">
    <location>
        <begin position="40"/>
        <end position="52"/>
    </location>
</feature>
<evidence type="ECO:0000256" key="1">
    <source>
        <dbReference type="SAM" id="MobiDB-lite"/>
    </source>
</evidence>
<gene>
    <name evidence="2" type="ORF">PV07_08214</name>
</gene>
<dbReference type="AlphaFoldDB" id="A0A0D2CEA4"/>